<feature type="domain" description="Methyltransferase type 11" evidence="1">
    <location>
        <begin position="39"/>
        <end position="136"/>
    </location>
</feature>
<dbReference type="RefSeq" id="WP_206718265.1">
    <property type="nucleotide sequence ID" value="NZ_CP071091.1"/>
</dbReference>
<accession>A0ABX7NCU4</accession>
<gene>
    <name evidence="2" type="ORF">JY572_11465</name>
</gene>
<dbReference type="PANTHER" id="PTHR43861:SF1">
    <property type="entry name" value="TRANS-ACONITATE 2-METHYLTRANSFERASE"/>
    <property type="match status" value="1"/>
</dbReference>
<dbReference type="SUPFAM" id="SSF53335">
    <property type="entry name" value="S-adenosyl-L-methionine-dependent methyltransferases"/>
    <property type="match status" value="1"/>
</dbReference>
<evidence type="ECO:0000313" key="3">
    <source>
        <dbReference type="Proteomes" id="UP000663090"/>
    </source>
</evidence>
<dbReference type="Proteomes" id="UP000663090">
    <property type="component" value="Chromosome"/>
</dbReference>
<reference evidence="2 3" key="1">
    <citation type="submission" date="2021-02" db="EMBL/GenBank/DDBJ databases">
        <title>De Novo genome assembly of isolated myxobacteria.</title>
        <authorList>
            <person name="Stevens D.C."/>
        </authorList>
    </citation>
    <scope>NUCLEOTIDE SEQUENCE [LARGE SCALE GENOMIC DNA]</scope>
    <source>
        <strain evidence="2 3">SCHIC003</strain>
    </source>
</reference>
<dbReference type="Gene3D" id="3.40.50.150">
    <property type="entry name" value="Vaccinia Virus protein VP39"/>
    <property type="match status" value="1"/>
</dbReference>
<proteinExistence type="predicted"/>
<organism evidence="2 3">
    <name type="scientific">Myxococcus landrumensis</name>
    <dbReference type="NCBI Taxonomy" id="2813577"/>
    <lineage>
        <taxon>Bacteria</taxon>
        <taxon>Pseudomonadati</taxon>
        <taxon>Myxococcota</taxon>
        <taxon>Myxococcia</taxon>
        <taxon>Myxococcales</taxon>
        <taxon>Cystobacterineae</taxon>
        <taxon>Myxococcaceae</taxon>
        <taxon>Myxococcus</taxon>
    </lineage>
</organism>
<keyword evidence="2" id="KW-0808">Transferase</keyword>
<keyword evidence="3" id="KW-1185">Reference proteome</keyword>
<keyword evidence="2" id="KW-0489">Methyltransferase</keyword>
<evidence type="ECO:0000313" key="2">
    <source>
        <dbReference type="EMBL" id="QSQ16617.1"/>
    </source>
</evidence>
<evidence type="ECO:0000259" key="1">
    <source>
        <dbReference type="Pfam" id="PF08241"/>
    </source>
</evidence>
<protein>
    <submittedName>
        <fullName evidence="2">Methyltransferase domain-containing protein</fullName>
    </submittedName>
</protein>
<dbReference type="GO" id="GO:0008168">
    <property type="term" value="F:methyltransferase activity"/>
    <property type="evidence" value="ECO:0007669"/>
    <property type="project" value="UniProtKB-KW"/>
</dbReference>
<dbReference type="PANTHER" id="PTHR43861">
    <property type="entry name" value="TRANS-ACONITATE 2-METHYLTRANSFERASE-RELATED"/>
    <property type="match status" value="1"/>
</dbReference>
<dbReference type="CDD" id="cd02440">
    <property type="entry name" value="AdoMet_MTases"/>
    <property type="match status" value="1"/>
</dbReference>
<dbReference type="Pfam" id="PF08241">
    <property type="entry name" value="Methyltransf_11"/>
    <property type="match status" value="1"/>
</dbReference>
<dbReference type="InterPro" id="IPR029063">
    <property type="entry name" value="SAM-dependent_MTases_sf"/>
</dbReference>
<dbReference type="GO" id="GO:0032259">
    <property type="term" value="P:methylation"/>
    <property type="evidence" value="ECO:0007669"/>
    <property type="project" value="UniProtKB-KW"/>
</dbReference>
<dbReference type="InterPro" id="IPR013216">
    <property type="entry name" value="Methyltransf_11"/>
</dbReference>
<sequence>MNYIMESAEETRRLLLQEQVDDARSLLLATGLSPGDQALDAGCGPGGITRTMADIVGVTGGVTGLDMSDVRLSEAVQRCMGMSQARFIQGDIRRTGLPDAHFDYTWSQYVLEYLKDPEAAVAELLRVTRPGGRVVVSEIDGQGLNNWPMPEGLEEGARTFERGLASQGFDLFVGRKLFKVFRRLGLRDVRVHVVPQYIVAGVADGRFLDDWRTRFAALAPAVAPAFGSRAAYEAFCDDYLRMLEDPDTLKYSVLVITEGVRA</sequence>
<dbReference type="EMBL" id="CP071091">
    <property type="protein sequence ID" value="QSQ16617.1"/>
    <property type="molecule type" value="Genomic_DNA"/>
</dbReference>
<name>A0ABX7NCU4_9BACT</name>